<proteinExistence type="inferred from homology"/>
<comment type="catalytic activity">
    <reaction evidence="7">
        <text>L-lysyl-[histone] + S-adenosyl-L-methionine = N(6)-methyl-L-lysyl-[histone] + S-adenosyl-L-homocysteine + H(+)</text>
        <dbReference type="Rhea" id="RHEA:10024"/>
        <dbReference type="Rhea" id="RHEA-COMP:9845"/>
        <dbReference type="Rhea" id="RHEA-COMP:9846"/>
        <dbReference type="ChEBI" id="CHEBI:15378"/>
        <dbReference type="ChEBI" id="CHEBI:29969"/>
        <dbReference type="ChEBI" id="CHEBI:57856"/>
        <dbReference type="ChEBI" id="CHEBI:59789"/>
        <dbReference type="ChEBI" id="CHEBI:61929"/>
    </reaction>
    <physiologicalReaction direction="left-to-right" evidence="7">
        <dbReference type="Rhea" id="RHEA:10025"/>
    </physiologicalReaction>
</comment>
<evidence type="ECO:0000256" key="13">
    <source>
        <dbReference type="ARBA" id="ARBA00080992"/>
    </source>
</evidence>
<evidence type="ECO:0000256" key="16">
    <source>
        <dbReference type="ARBA" id="ARBA00093667"/>
    </source>
</evidence>
<evidence type="ECO:0000256" key="10">
    <source>
        <dbReference type="ARBA" id="ARBA00062344"/>
    </source>
</evidence>
<dbReference type="GO" id="GO:0005634">
    <property type="term" value="C:nucleus"/>
    <property type="evidence" value="ECO:0007669"/>
    <property type="project" value="UniProtKB-SubCell"/>
</dbReference>
<dbReference type="InterPro" id="IPR004557">
    <property type="entry name" value="PrmC-related"/>
</dbReference>
<comment type="subcellular location">
    <subcellularLocation>
        <location evidence="1">Nucleus</location>
    </subcellularLocation>
</comment>
<evidence type="ECO:0000256" key="14">
    <source>
        <dbReference type="ARBA" id="ARBA00083337"/>
    </source>
</evidence>
<dbReference type="CDD" id="cd02440">
    <property type="entry name" value="AdoMet_MTases"/>
    <property type="match status" value="1"/>
</dbReference>
<dbReference type="SUPFAM" id="SSF53335">
    <property type="entry name" value="S-adenosyl-L-methionine-dependent methyltransferases"/>
    <property type="match status" value="1"/>
</dbReference>
<dbReference type="OrthoDB" id="406152at2759"/>
<evidence type="ECO:0000256" key="5">
    <source>
        <dbReference type="ARBA" id="ARBA00022691"/>
    </source>
</evidence>
<dbReference type="NCBIfam" id="TIGR00537">
    <property type="entry name" value="hemK_rel_arch"/>
    <property type="match status" value="1"/>
</dbReference>
<dbReference type="InterPro" id="IPR029063">
    <property type="entry name" value="SAM-dependent_MTases_sf"/>
</dbReference>
<evidence type="ECO:0000256" key="1">
    <source>
        <dbReference type="ARBA" id="ARBA00004123"/>
    </source>
</evidence>
<evidence type="ECO:0000256" key="8">
    <source>
        <dbReference type="ARBA" id="ARBA00050903"/>
    </source>
</evidence>
<dbReference type="Proteomes" id="UP001142055">
    <property type="component" value="Chromosome 2"/>
</dbReference>
<sequence>METPEFPTNIFGKYFQSTVYEPSEDTFILLDALEQDLTLIRNLKPLICVEIGCGSGAVITSLAKSIGNDSFYLAVDINPEAIKCTQECLKFNIPSDSNVVQLINTNLNDGIRLKDSVDLLIFNPPYVPTINDEVDKGLIEATWAGGDHGRIVIDRFIKKTLTPMLNSNGLAYLVVIEQNNLSDLILHLEKIGFQCKNVLKRKCGIETLSVLRICRLK</sequence>
<evidence type="ECO:0000256" key="7">
    <source>
        <dbReference type="ARBA" id="ARBA00048619"/>
    </source>
</evidence>
<dbReference type="GO" id="GO:0032259">
    <property type="term" value="P:methylation"/>
    <property type="evidence" value="ECO:0007669"/>
    <property type="project" value="UniProtKB-KW"/>
</dbReference>
<dbReference type="EMBL" id="JAPWDV010000002">
    <property type="protein sequence ID" value="KAJ6220741.1"/>
    <property type="molecule type" value="Genomic_DNA"/>
</dbReference>
<evidence type="ECO:0000313" key="18">
    <source>
        <dbReference type="EMBL" id="KAJ6220741.1"/>
    </source>
</evidence>
<dbReference type="OMA" id="DVNRNAC"/>
<protein>
    <recommendedName>
        <fullName evidence="15">Methyltransferase HEMK2</fullName>
    </recommendedName>
    <alternativeName>
        <fullName evidence="14">HemK methyltransferase family member 2</fullName>
    </alternativeName>
    <alternativeName>
        <fullName evidence="12">Lysine N-methyltransferase 9</fullName>
    </alternativeName>
    <alternativeName>
        <fullName evidence="11">Methylarsonite methyltransferase N6AMT1</fullName>
    </alternativeName>
    <alternativeName>
        <fullName evidence="16">Methyltransferase N6AMT1</fullName>
    </alternativeName>
    <alternativeName>
        <fullName evidence="13">Protein N(5)-glutamine methyltransferase</fullName>
    </alternativeName>
</protein>
<evidence type="ECO:0000259" key="17">
    <source>
        <dbReference type="Pfam" id="PF05175"/>
    </source>
</evidence>
<evidence type="ECO:0000313" key="19">
    <source>
        <dbReference type="Proteomes" id="UP001142055"/>
    </source>
</evidence>
<evidence type="ECO:0000256" key="11">
    <source>
        <dbReference type="ARBA" id="ARBA00075330"/>
    </source>
</evidence>
<dbReference type="Pfam" id="PF05175">
    <property type="entry name" value="MTS"/>
    <property type="match status" value="1"/>
</dbReference>
<dbReference type="Gene3D" id="3.40.50.150">
    <property type="entry name" value="Vaccinia Virus protein VP39"/>
    <property type="match status" value="1"/>
</dbReference>
<dbReference type="GO" id="GO:0003676">
    <property type="term" value="F:nucleic acid binding"/>
    <property type="evidence" value="ECO:0007669"/>
    <property type="project" value="InterPro"/>
</dbReference>
<comment type="function">
    <text evidence="9">Methyltransferase that can methylate proteins and, to a lower extent, arsenic. Catalytic subunit of a heterodimer with TRMT112, which monomethylates 'Lys-12' of histone H4 (H4K12me1), a modification present at the promoters of numerous genes encoding cell cycle regulators. Catalytic subunit of a heterodimer with TRMT112, which catalyzes N5-methylation of Glu residue of proteins with a Gly-Gln-Xaa-Xaa-Xaa-Arg motif. Methylates ETF1 on 'Gln-185'; ETF1 needs to be complexed to ERF3 in its GTP-bound form to be efficiently methylated. May also play a role in the modulation of arsenic-induced toxicity by mediating the conversion of monomethylarsonous acid (3+) into the less toxic dimethylarsonic acid. It however only plays a limited role in arsenic metabolism compared with AS3MT.</text>
</comment>
<dbReference type="PANTHER" id="PTHR45875">
    <property type="entry name" value="METHYLTRANSFERASE N6AMT1"/>
    <property type="match status" value="1"/>
</dbReference>
<comment type="subunit">
    <text evidence="10">Heterodimer; heterodimerization with TRMT112 is required for S-adenosyl-L-methionine-binding.</text>
</comment>
<evidence type="ECO:0000256" key="3">
    <source>
        <dbReference type="ARBA" id="ARBA00022603"/>
    </source>
</evidence>
<keyword evidence="4" id="KW-0808">Transferase</keyword>
<comment type="similarity">
    <text evidence="2">Belongs to the eukaryotic/archaeal PrmC-related family.</text>
</comment>
<keyword evidence="19" id="KW-1185">Reference proteome</keyword>
<dbReference type="FunFam" id="3.40.50.150:FF:000077">
    <property type="entry name" value="HemK methyltransferase family member 2"/>
    <property type="match status" value="1"/>
</dbReference>
<dbReference type="GO" id="GO:0035657">
    <property type="term" value="C:eRF1 methyltransferase complex"/>
    <property type="evidence" value="ECO:0007669"/>
    <property type="project" value="TreeGrafter"/>
</dbReference>
<dbReference type="PANTHER" id="PTHR45875:SF1">
    <property type="entry name" value="METHYLTRANSFERASE N6AMT1"/>
    <property type="match status" value="1"/>
</dbReference>
<feature type="domain" description="Methyltransferase small" evidence="17">
    <location>
        <begin position="48"/>
        <end position="131"/>
    </location>
</feature>
<evidence type="ECO:0000256" key="15">
    <source>
        <dbReference type="ARBA" id="ARBA00093624"/>
    </source>
</evidence>
<dbReference type="AlphaFoldDB" id="A0A9Q0M7B0"/>
<gene>
    <name evidence="18" type="ORF">RDWZM_006553</name>
</gene>
<accession>A0A9Q0M7B0</accession>
<keyword evidence="6" id="KW-0539">Nucleus</keyword>
<reference evidence="18" key="1">
    <citation type="submission" date="2022-12" db="EMBL/GenBank/DDBJ databases">
        <title>Genome assemblies of Blomia tropicalis.</title>
        <authorList>
            <person name="Cui Y."/>
        </authorList>
    </citation>
    <scope>NUCLEOTIDE SEQUENCE</scope>
    <source>
        <tissue evidence="18">Adult mites</tissue>
    </source>
</reference>
<organism evidence="18 19">
    <name type="scientific">Blomia tropicalis</name>
    <name type="common">Mite</name>
    <dbReference type="NCBI Taxonomy" id="40697"/>
    <lineage>
        <taxon>Eukaryota</taxon>
        <taxon>Metazoa</taxon>
        <taxon>Ecdysozoa</taxon>
        <taxon>Arthropoda</taxon>
        <taxon>Chelicerata</taxon>
        <taxon>Arachnida</taxon>
        <taxon>Acari</taxon>
        <taxon>Acariformes</taxon>
        <taxon>Sarcoptiformes</taxon>
        <taxon>Astigmata</taxon>
        <taxon>Glycyphagoidea</taxon>
        <taxon>Echimyopodidae</taxon>
        <taxon>Blomia</taxon>
    </lineage>
</organism>
<dbReference type="PROSITE" id="PS00092">
    <property type="entry name" value="N6_MTASE"/>
    <property type="match status" value="1"/>
</dbReference>
<evidence type="ECO:0000256" key="12">
    <source>
        <dbReference type="ARBA" id="ARBA00076540"/>
    </source>
</evidence>
<keyword evidence="3" id="KW-0489">Methyltransferase</keyword>
<dbReference type="InterPro" id="IPR007848">
    <property type="entry name" value="Small_mtfrase_dom"/>
</dbReference>
<name>A0A9Q0M7B0_BLOTA</name>
<evidence type="ECO:0000256" key="9">
    <source>
        <dbReference type="ARBA" id="ARBA00053180"/>
    </source>
</evidence>
<dbReference type="InterPro" id="IPR002052">
    <property type="entry name" value="DNA_methylase_N6_adenine_CS"/>
</dbReference>
<evidence type="ECO:0000256" key="4">
    <source>
        <dbReference type="ARBA" id="ARBA00022679"/>
    </source>
</evidence>
<comment type="catalytic activity">
    <reaction evidence="8">
        <text>methylarsonous acid + S-adenosyl-L-methionine = dimethylarsinate + S-adenosyl-L-homocysteine + 2 H(+)</text>
        <dbReference type="Rhea" id="RHEA:11684"/>
        <dbReference type="ChEBI" id="CHEBI:15378"/>
        <dbReference type="ChEBI" id="CHEBI:16223"/>
        <dbReference type="ChEBI" id="CHEBI:17826"/>
        <dbReference type="ChEBI" id="CHEBI:57856"/>
        <dbReference type="ChEBI" id="CHEBI:59789"/>
    </reaction>
</comment>
<comment type="caution">
    <text evidence="18">The sequence shown here is derived from an EMBL/GenBank/DDBJ whole genome shotgun (WGS) entry which is preliminary data.</text>
</comment>
<evidence type="ECO:0000256" key="2">
    <source>
        <dbReference type="ARBA" id="ARBA00006149"/>
    </source>
</evidence>
<dbReference type="GO" id="GO:0036009">
    <property type="term" value="F:protein-glutamine N-methyltransferase activity"/>
    <property type="evidence" value="ECO:0007669"/>
    <property type="project" value="UniProtKB-ARBA"/>
</dbReference>
<keyword evidence="5" id="KW-0949">S-adenosyl-L-methionine</keyword>
<evidence type="ECO:0000256" key="6">
    <source>
        <dbReference type="ARBA" id="ARBA00023242"/>
    </source>
</evidence>
<dbReference type="InterPro" id="IPR052190">
    <property type="entry name" value="Euk-Arch_PrmC-MTase"/>
</dbReference>